<dbReference type="SUPFAM" id="SSF56672">
    <property type="entry name" value="DNA/RNA polymerases"/>
    <property type="match status" value="1"/>
</dbReference>
<dbReference type="InterPro" id="IPR012337">
    <property type="entry name" value="RNaseH-like_sf"/>
</dbReference>
<evidence type="ECO:0000256" key="3">
    <source>
        <dbReference type="PROSITE-ProRule" id="PRU00047"/>
    </source>
</evidence>
<evidence type="ECO:0000313" key="7">
    <source>
        <dbReference type="EMBL" id="GEU46561.1"/>
    </source>
</evidence>
<reference evidence="7" key="1">
    <citation type="journal article" date="2019" name="Sci. Rep.">
        <title>Draft genome of Tanacetum cinerariifolium, the natural source of mosquito coil.</title>
        <authorList>
            <person name="Yamashiro T."/>
            <person name="Shiraishi A."/>
            <person name="Satake H."/>
            <person name="Nakayama K."/>
        </authorList>
    </citation>
    <scope>NUCLEOTIDE SEQUENCE</scope>
</reference>
<dbReference type="PROSITE" id="PS50158">
    <property type="entry name" value="ZF_CCHC"/>
    <property type="match status" value="1"/>
</dbReference>
<dbReference type="Pfam" id="PF25597">
    <property type="entry name" value="SH3_retrovirus"/>
    <property type="match status" value="1"/>
</dbReference>
<comment type="caution">
    <text evidence="7">The sequence shown here is derived from an EMBL/GenBank/DDBJ whole genome shotgun (WGS) entry which is preliminary data.</text>
</comment>
<evidence type="ECO:0000256" key="4">
    <source>
        <dbReference type="SAM" id="MobiDB-lite"/>
    </source>
</evidence>
<dbReference type="InterPro" id="IPR043502">
    <property type="entry name" value="DNA/RNA_pol_sf"/>
</dbReference>
<dbReference type="Pfam" id="PF07727">
    <property type="entry name" value="RVT_2"/>
    <property type="match status" value="1"/>
</dbReference>
<dbReference type="InterPro" id="IPR036875">
    <property type="entry name" value="Znf_CCHC_sf"/>
</dbReference>
<organism evidence="7">
    <name type="scientific">Tanacetum cinerariifolium</name>
    <name type="common">Dalmatian daisy</name>
    <name type="synonym">Chrysanthemum cinerariifolium</name>
    <dbReference type="NCBI Taxonomy" id="118510"/>
    <lineage>
        <taxon>Eukaryota</taxon>
        <taxon>Viridiplantae</taxon>
        <taxon>Streptophyta</taxon>
        <taxon>Embryophyta</taxon>
        <taxon>Tracheophyta</taxon>
        <taxon>Spermatophyta</taxon>
        <taxon>Magnoliopsida</taxon>
        <taxon>eudicotyledons</taxon>
        <taxon>Gunneridae</taxon>
        <taxon>Pentapetalae</taxon>
        <taxon>asterids</taxon>
        <taxon>campanulids</taxon>
        <taxon>Asterales</taxon>
        <taxon>Asteraceae</taxon>
        <taxon>Asteroideae</taxon>
        <taxon>Anthemideae</taxon>
        <taxon>Anthemidinae</taxon>
        <taxon>Tanacetum</taxon>
    </lineage>
</organism>
<evidence type="ECO:0000256" key="1">
    <source>
        <dbReference type="ARBA" id="ARBA00022723"/>
    </source>
</evidence>
<keyword evidence="3" id="KW-0863">Zinc-finger</keyword>
<feature type="region of interest" description="Disordered" evidence="4">
    <location>
        <begin position="1"/>
        <end position="30"/>
    </location>
</feature>
<feature type="domain" description="CCHC-type" evidence="5">
    <location>
        <begin position="300"/>
        <end position="314"/>
    </location>
</feature>
<dbReference type="SUPFAM" id="SSF57756">
    <property type="entry name" value="Retrovirus zinc finger-like domains"/>
    <property type="match status" value="1"/>
</dbReference>
<dbReference type="SUPFAM" id="SSF53098">
    <property type="entry name" value="Ribonuclease H-like"/>
    <property type="match status" value="1"/>
</dbReference>
<dbReference type="InterPro" id="IPR001878">
    <property type="entry name" value="Znf_CCHC"/>
</dbReference>
<dbReference type="InterPro" id="IPR036397">
    <property type="entry name" value="RNaseH_sf"/>
</dbReference>
<dbReference type="InterPro" id="IPR013103">
    <property type="entry name" value="RVT_2"/>
</dbReference>
<dbReference type="AlphaFoldDB" id="A0A6L2KAS4"/>
<keyword evidence="2" id="KW-0378">Hydrolase</keyword>
<dbReference type="PANTHER" id="PTHR42648">
    <property type="entry name" value="TRANSPOSASE, PUTATIVE-RELATED"/>
    <property type="match status" value="1"/>
</dbReference>
<feature type="domain" description="Integrase catalytic" evidence="6">
    <location>
        <begin position="436"/>
        <end position="616"/>
    </location>
</feature>
<dbReference type="InterPro" id="IPR039537">
    <property type="entry name" value="Retrotran_Ty1/copia-like"/>
</dbReference>
<dbReference type="PANTHER" id="PTHR42648:SF27">
    <property type="entry name" value="RNA-DIRECTED DNA POLYMERASE"/>
    <property type="match status" value="1"/>
</dbReference>
<name>A0A6L2KAS4_TANCI</name>
<dbReference type="CDD" id="cd09272">
    <property type="entry name" value="RNase_HI_RT_Ty1"/>
    <property type="match status" value="1"/>
</dbReference>
<dbReference type="Gene3D" id="3.30.420.10">
    <property type="entry name" value="Ribonuclease H-like superfamily/Ribonuclease H"/>
    <property type="match status" value="1"/>
</dbReference>
<sequence length="991" mass="113388">MRHHHHLQHHHLHSIPISHTPPPRPRQQEKGMCGFVTETTKGAWGYISQKGCVGLFYDTKGASGSSSQAPGVRSFGGNHPKGCVGLPFTEQARVRLAAIGVRWFVFHENRIAPRGAFGFGFNRNMSVWVSRNAQRVRLVVQERTKVALVVHKRQLGVVVVRPVNTRHRWDETCLLDIIVIKSTDVVGPISLASPTDSKYLCSEMRYMIHNEVACLRLGRKKVGELHAMLIEYEKGLPKKAETPKVMMIKGGKIQKSNKKSLKDKGKGKANGKRKDKRVYIPKPKNPKPSAKDHPAKDDTCHHCKEVGHCKRNCPAYLAELIKKKQVGTASSSDVFIIELFSFLTKSWVYDTSCGTHIYNTKHGLGGVRKLKQVEAIVSFDLDLPNRLMICLDNCHYAPSITRGVVSVHHLVENGFVQRFTNYGISVSKNDVIYFNVIARKGIYEIDMHNLVPNVNSIYNVSTKRAKHNLDSTYLWYSRLAHISKMTRKLFPHRPERAADLLGIIHTDVCGPLRHASRQGASYFITFTDDYSHYGYVYILKHKHELTPPYTPQHNDVSKRRNHTLLDMVRSMMNLTTLSLSSWDYALESVTHIINMVPTKKALVKRDTPNKLQQRSVKCIFIGYPKETMGYYFNFPPKTKIVVASKIPMKVEGFEPPQEEVISVRRSERTHRAPTRLCLNVEVDEHSLRDLKESASYKAAMLDSESNNKWRFKKKTDMDGIVHTYKARLMAKGYTQLYGVDYEETLLPVADIRAIRILISIEAFYDYEIWQMDVKTTFLNGYLDEDIYTVQPEGFVDPKNPRKVCKLQRSIYGLKQASRSWNKRFDEEIKRFGFTQNLDESCVYQKASGSNVTFRILYVDDIIIMGNHILSLQSVKDYLGKCFAMKDLRKAAFILRIKIYRDRNPKAELRVDCYCNAGSALLIANEPEVQKGARHYHRRCHYVRECIELSEINLLKVHTDDNLADPLTKALPKGKLTQHARSMELRLASSFI</sequence>
<accession>A0A6L2KAS4</accession>
<dbReference type="InterPro" id="IPR001584">
    <property type="entry name" value="Integrase_cat-core"/>
</dbReference>
<dbReference type="InterPro" id="IPR057670">
    <property type="entry name" value="SH3_retrovirus"/>
</dbReference>
<keyword evidence="3" id="KW-0862">Zinc</keyword>
<evidence type="ECO:0000259" key="5">
    <source>
        <dbReference type="PROSITE" id="PS50158"/>
    </source>
</evidence>
<evidence type="ECO:0000256" key="2">
    <source>
        <dbReference type="ARBA" id="ARBA00022801"/>
    </source>
</evidence>
<dbReference type="EMBL" id="BKCJ010002142">
    <property type="protein sequence ID" value="GEU46561.1"/>
    <property type="molecule type" value="Genomic_DNA"/>
</dbReference>
<keyword evidence="1" id="KW-0479">Metal-binding</keyword>
<dbReference type="PROSITE" id="PS50994">
    <property type="entry name" value="INTEGRASE"/>
    <property type="match status" value="1"/>
</dbReference>
<feature type="compositionally biased region" description="Basic residues" evidence="4">
    <location>
        <begin position="267"/>
        <end position="276"/>
    </location>
</feature>
<evidence type="ECO:0000259" key="6">
    <source>
        <dbReference type="PROSITE" id="PS50994"/>
    </source>
</evidence>
<feature type="compositionally biased region" description="Basic residues" evidence="4">
    <location>
        <begin position="1"/>
        <end position="13"/>
    </location>
</feature>
<dbReference type="GO" id="GO:0015074">
    <property type="term" value="P:DNA integration"/>
    <property type="evidence" value="ECO:0007669"/>
    <property type="project" value="InterPro"/>
</dbReference>
<dbReference type="GO" id="GO:0008270">
    <property type="term" value="F:zinc ion binding"/>
    <property type="evidence" value="ECO:0007669"/>
    <property type="project" value="UniProtKB-KW"/>
</dbReference>
<feature type="region of interest" description="Disordered" evidence="4">
    <location>
        <begin position="254"/>
        <end position="296"/>
    </location>
</feature>
<protein>
    <recommendedName>
        <fullName evidence="8">Retrotransposon protein, putative, Ty1-copia subclass</fullName>
    </recommendedName>
</protein>
<dbReference type="GO" id="GO:0003676">
    <property type="term" value="F:nucleic acid binding"/>
    <property type="evidence" value="ECO:0007669"/>
    <property type="project" value="InterPro"/>
</dbReference>
<evidence type="ECO:0008006" key="8">
    <source>
        <dbReference type="Google" id="ProtNLM"/>
    </source>
</evidence>
<proteinExistence type="predicted"/>
<gene>
    <name evidence="7" type="ORF">Tci_018539</name>
</gene>
<dbReference type="GO" id="GO:0016787">
    <property type="term" value="F:hydrolase activity"/>
    <property type="evidence" value="ECO:0007669"/>
    <property type="project" value="UniProtKB-KW"/>
</dbReference>